<dbReference type="GO" id="GO:0008270">
    <property type="term" value="F:zinc ion binding"/>
    <property type="evidence" value="ECO:0007669"/>
    <property type="project" value="UniProtKB-KW"/>
</dbReference>
<evidence type="ECO:0000256" key="2">
    <source>
        <dbReference type="ARBA" id="ARBA00001947"/>
    </source>
</evidence>
<dbReference type="GO" id="GO:0061630">
    <property type="term" value="F:ubiquitin protein ligase activity"/>
    <property type="evidence" value="ECO:0007669"/>
    <property type="project" value="UniProtKB-EC"/>
</dbReference>
<dbReference type="Proteomes" id="UP000324897">
    <property type="component" value="Chromosome 3"/>
</dbReference>
<dbReference type="Gramene" id="TVU09539">
    <property type="protein sequence ID" value="TVU09539"/>
    <property type="gene ID" value="EJB05_43022"/>
</dbReference>
<keyword evidence="8" id="KW-0677">Repeat</keyword>
<evidence type="ECO:0000256" key="4">
    <source>
        <dbReference type="ARBA" id="ARBA00005884"/>
    </source>
</evidence>
<keyword evidence="9 12" id="KW-0863">Zinc-finger</keyword>
<dbReference type="InterPro" id="IPR002867">
    <property type="entry name" value="IBR_dom"/>
</dbReference>
<dbReference type="InterPro" id="IPR031127">
    <property type="entry name" value="E3_UB_ligase_RBR"/>
</dbReference>
<evidence type="ECO:0000259" key="15">
    <source>
        <dbReference type="PROSITE" id="PS51873"/>
    </source>
</evidence>
<comment type="similarity">
    <text evidence="4">Belongs to the RBR family. Ariadne subfamily.</text>
</comment>
<dbReference type="Gene3D" id="1.20.120.1750">
    <property type="match status" value="1"/>
</dbReference>
<evidence type="ECO:0000256" key="8">
    <source>
        <dbReference type="ARBA" id="ARBA00022737"/>
    </source>
</evidence>
<keyword evidence="7" id="KW-0479">Metal-binding</keyword>
<evidence type="ECO:0000259" key="14">
    <source>
        <dbReference type="PROSITE" id="PS50089"/>
    </source>
</evidence>
<evidence type="ECO:0000313" key="16">
    <source>
        <dbReference type="EMBL" id="TVU09539.1"/>
    </source>
</evidence>
<name>A0A5J9TDT6_9POAL</name>
<comment type="caution">
    <text evidence="17">The sequence shown here is derived from an EMBL/GenBank/DDBJ whole genome shotgun (WGS) entry which is preliminary data.</text>
</comment>
<evidence type="ECO:0000256" key="12">
    <source>
        <dbReference type="PROSITE-ProRule" id="PRU00175"/>
    </source>
</evidence>
<evidence type="ECO:0000256" key="9">
    <source>
        <dbReference type="ARBA" id="ARBA00022771"/>
    </source>
</evidence>
<evidence type="ECO:0000313" key="17">
    <source>
        <dbReference type="EMBL" id="TVU09546.1"/>
    </source>
</evidence>
<dbReference type="AlphaFoldDB" id="A0A5J9TDT6"/>
<feature type="domain" description="RING-type" evidence="14">
    <location>
        <begin position="108"/>
        <end position="153"/>
    </location>
</feature>
<keyword evidence="18" id="KW-1185">Reference proteome</keyword>
<dbReference type="GO" id="GO:0016567">
    <property type="term" value="P:protein ubiquitination"/>
    <property type="evidence" value="ECO:0007669"/>
    <property type="project" value="InterPro"/>
</dbReference>
<comment type="function">
    <text evidence="3">Might act as an E3 ubiquitin-protein ligase, or as part of E3 complex, which accepts ubiquitin from specific E2 ubiquitin-conjugating enzymes and then transfers it to substrates.</text>
</comment>
<evidence type="ECO:0000256" key="5">
    <source>
        <dbReference type="ARBA" id="ARBA00012251"/>
    </source>
</evidence>
<evidence type="ECO:0000256" key="10">
    <source>
        <dbReference type="ARBA" id="ARBA00022786"/>
    </source>
</evidence>
<dbReference type="CDD" id="cd22582">
    <property type="entry name" value="BRcat_RBR_unk"/>
    <property type="match status" value="1"/>
</dbReference>
<keyword evidence="6" id="KW-0808">Transferase</keyword>
<dbReference type="Gene3D" id="3.30.40.10">
    <property type="entry name" value="Zinc/RING finger domain, C3HC4 (zinc finger)"/>
    <property type="match status" value="1"/>
</dbReference>
<keyword evidence="11" id="KW-0862">Zinc</keyword>
<dbReference type="EMBL" id="RWGY01000039">
    <property type="protein sequence ID" value="TVU09546.1"/>
    <property type="molecule type" value="Genomic_DNA"/>
</dbReference>
<dbReference type="FunFam" id="1.20.120.1750:FF:000018">
    <property type="entry name" value="RBR-type E3 ubiquitin transferase"/>
    <property type="match status" value="1"/>
</dbReference>
<dbReference type="SMART" id="SM00647">
    <property type="entry name" value="IBR"/>
    <property type="match status" value="2"/>
</dbReference>
<evidence type="ECO:0000256" key="6">
    <source>
        <dbReference type="ARBA" id="ARBA00022679"/>
    </source>
</evidence>
<dbReference type="Pfam" id="PF01485">
    <property type="entry name" value="IBR"/>
    <property type="match status" value="1"/>
</dbReference>
<dbReference type="InterPro" id="IPR017907">
    <property type="entry name" value="Znf_RING_CS"/>
</dbReference>
<dbReference type="PANTHER" id="PTHR11685">
    <property type="entry name" value="RBR FAMILY RING FINGER AND IBR DOMAIN-CONTAINING"/>
    <property type="match status" value="1"/>
</dbReference>
<gene>
    <name evidence="16" type="ORF">EJB05_43022</name>
    <name evidence="17" type="ORF">EJB05_43029</name>
</gene>
<evidence type="ECO:0000256" key="3">
    <source>
        <dbReference type="ARBA" id="ARBA00003976"/>
    </source>
</evidence>
<organism evidence="17 18">
    <name type="scientific">Eragrostis curvula</name>
    <name type="common">weeping love grass</name>
    <dbReference type="NCBI Taxonomy" id="38414"/>
    <lineage>
        <taxon>Eukaryota</taxon>
        <taxon>Viridiplantae</taxon>
        <taxon>Streptophyta</taxon>
        <taxon>Embryophyta</taxon>
        <taxon>Tracheophyta</taxon>
        <taxon>Spermatophyta</taxon>
        <taxon>Magnoliopsida</taxon>
        <taxon>Liliopsida</taxon>
        <taxon>Poales</taxon>
        <taxon>Poaceae</taxon>
        <taxon>PACMAD clade</taxon>
        <taxon>Chloridoideae</taxon>
        <taxon>Eragrostideae</taxon>
        <taxon>Eragrostidinae</taxon>
        <taxon>Eragrostis</taxon>
    </lineage>
</organism>
<dbReference type="InterPro" id="IPR013083">
    <property type="entry name" value="Znf_RING/FYVE/PHD"/>
</dbReference>
<keyword evidence="10" id="KW-0833">Ubl conjugation pathway</keyword>
<dbReference type="SMART" id="SM00184">
    <property type="entry name" value="RING"/>
    <property type="match status" value="2"/>
</dbReference>
<reference evidence="17 18" key="1">
    <citation type="journal article" date="2019" name="Sci. Rep.">
        <title>A high-quality genome of Eragrostis curvula grass provides insights into Poaceae evolution and supports new strategies to enhance forage quality.</title>
        <authorList>
            <person name="Carballo J."/>
            <person name="Santos B.A.C.M."/>
            <person name="Zappacosta D."/>
            <person name="Garbus I."/>
            <person name="Selva J.P."/>
            <person name="Gallo C.A."/>
            <person name="Diaz A."/>
            <person name="Albertini E."/>
            <person name="Caccamo M."/>
            <person name="Echenique V."/>
        </authorList>
    </citation>
    <scope>NUCLEOTIDE SEQUENCE [LARGE SCALE GENOMIC DNA]</scope>
    <source>
        <strain evidence="18">cv. Victoria</strain>
        <tissue evidence="17">Leaf</tissue>
    </source>
</reference>
<dbReference type="FunFam" id="3.30.40.10:FF:000230">
    <property type="entry name" value="RBR-type E3 ubiquitin transferase"/>
    <property type="match status" value="1"/>
</dbReference>
<dbReference type="InterPro" id="IPR001841">
    <property type="entry name" value="Znf_RING"/>
</dbReference>
<comment type="cofactor">
    <cofactor evidence="2">
        <name>Zn(2+)</name>
        <dbReference type="ChEBI" id="CHEBI:29105"/>
    </cofactor>
</comment>
<accession>A0A5J9TDT6</accession>
<sequence length="311" mass="34541">METSNAATTAVGGASHIPFYISDSDEDDEWAAFVDSYSPDDIEIQEAILISIGASRAALIAASAPGSSHRPANVSTALEPSPDRKGKRKISTEVNAKKKRSKRDHFDCAICFEKVQVSEKFPVSNCSHAFCNSCVGRYVAAKIAENVARIGCPDPECKKGSVEIDHCQDIVPSELFDRWNIALCEEVVGGDKFYCPFKDCSALLINDGAVKIRETECPHCHRLFCARCRVPWHHGVKCKEFKLGDDEKGKDDLTLKNLANKKKWQRCPKCKMYVSRRSGCLLIHCRCGQYFCYNCAAPMKSDIHYCSNCGH</sequence>
<dbReference type="PROSITE" id="PS51873">
    <property type="entry name" value="TRIAD"/>
    <property type="match status" value="1"/>
</dbReference>
<dbReference type="PROSITE" id="PS00518">
    <property type="entry name" value="ZF_RING_1"/>
    <property type="match status" value="1"/>
</dbReference>
<evidence type="ECO:0000256" key="11">
    <source>
        <dbReference type="ARBA" id="ARBA00022833"/>
    </source>
</evidence>
<protein>
    <recommendedName>
        <fullName evidence="5">RBR-type E3 ubiquitin transferase</fullName>
        <ecNumber evidence="5">2.3.2.31</ecNumber>
    </recommendedName>
</protein>
<dbReference type="EMBL" id="RWGY01000039">
    <property type="protein sequence ID" value="TVU09539.1"/>
    <property type="molecule type" value="Genomic_DNA"/>
</dbReference>
<dbReference type="InterPro" id="IPR044066">
    <property type="entry name" value="TRIAD_supradom"/>
</dbReference>
<evidence type="ECO:0000256" key="1">
    <source>
        <dbReference type="ARBA" id="ARBA00001798"/>
    </source>
</evidence>
<dbReference type="Gramene" id="TVU09546">
    <property type="protein sequence ID" value="TVU09546"/>
    <property type="gene ID" value="EJB05_43029"/>
</dbReference>
<dbReference type="OrthoDB" id="10009520at2759"/>
<evidence type="ECO:0000313" key="18">
    <source>
        <dbReference type="Proteomes" id="UP000324897"/>
    </source>
</evidence>
<dbReference type="PROSITE" id="PS50089">
    <property type="entry name" value="ZF_RING_2"/>
    <property type="match status" value="1"/>
</dbReference>
<dbReference type="Pfam" id="PF13639">
    <property type="entry name" value="zf-RING_2"/>
    <property type="match status" value="1"/>
</dbReference>
<proteinExistence type="inferred from homology"/>
<comment type="catalytic activity">
    <reaction evidence="1">
        <text>[E2 ubiquitin-conjugating enzyme]-S-ubiquitinyl-L-cysteine + [acceptor protein]-L-lysine = [E2 ubiquitin-conjugating enzyme]-L-cysteine + [acceptor protein]-N(6)-ubiquitinyl-L-lysine.</text>
        <dbReference type="EC" id="2.3.2.31"/>
    </reaction>
</comment>
<evidence type="ECO:0000256" key="13">
    <source>
        <dbReference type="SAM" id="MobiDB-lite"/>
    </source>
</evidence>
<dbReference type="EC" id="2.3.2.31" evidence="5"/>
<feature type="domain" description="RING-type" evidence="15">
    <location>
        <begin position="104"/>
        <end position="311"/>
    </location>
</feature>
<dbReference type="SUPFAM" id="SSF57850">
    <property type="entry name" value="RING/U-box"/>
    <property type="match status" value="3"/>
</dbReference>
<feature type="region of interest" description="Disordered" evidence="13">
    <location>
        <begin position="65"/>
        <end position="92"/>
    </location>
</feature>
<evidence type="ECO:0000256" key="7">
    <source>
        <dbReference type="ARBA" id="ARBA00022723"/>
    </source>
</evidence>